<dbReference type="Gene3D" id="3.30.70.20">
    <property type="match status" value="1"/>
</dbReference>
<evidence type="ECO:0000256" key="2">
    <source>
        <dbReference type="ARBA" id="ARBA00022723"/>
    </source>
</evidence>
<dbReference type="InterPro" id="IPR017900">
    <property type="entry name" value="4Fe4S_Fe_S_CS"/>
</dbReference>
<evidence type="ECO:0000256" key="5">
    <source>
        <dbReference type="ARBA" id="ARBA00023014"/>
    </source>
</evidence>
<evidence type="ECO:0000313" key="8">
    <source>
        <dbReference type="EMBL" id="TKJ44351.1"/>
    </source>
</evidence>
<dbReference type="Proteomes" id="UP000317778">
    <property type="component" value="Unassembled WGS sequence"/>
</dbReference>
<sequence>MKVRIDEEACIGCGVCADICPQAFEQTDDKAIVIAGANCDEAGCCQEAADSCPTEAIIIEE</sequence>
<evidence type="ECO:0000256" key="3">
    <source>
        <dbReference type="ARBA" id="ARBA00022982"/>
    </source>
</evidence>
<evidence type="ECO:0000313" key="9">
    <source>
        <dbReference type="Proteomes" id="UP000317778"/>
    </source>
</evidence>
<dbReference type="PROSITE" id="PS00198">
    <property type="entry name" value="4FE4S_FER_1"/>
    <property type="match status" value="1"/>
</dbReference>
<dbReference type="PANTHER" id="PTHR36923">
    <property type="entry name" value="FERREDOXIN"/>
    <property type="match status" value="1"/>
</dbReference>
<keyword evidence="4 6" id="KW-0408">Iron</keyword>
<comment type="caution">
    <text evidence="8">The sequence shown here is derived from an EMBL/GenBank/DDBJ whole genome shotgun (WGS) entry which is preliminary data.</text>
</comment>
<comment type="function">
    <text evidence="6">Ferredoxins are iron-sulfur proteins that transfer electrons in a wide variety of metabolic reactions.</text>
</comment>
<accession>A0A532VB14</accession>
<keyword evidence="1 6" id="KW-0813">Transport</keyword>
<dbReference type="InterPro" id="IPR001080">
    <property type="entry name" value="3Fe4S_ferredoxin"/>
</dbReference>
<evidence type="ECO:0000256" key="6">
    <source>
        <dbReference type="RuleBase" id="RU368020"/>
    </source>
</evidence>
<dbReference type="GO" id="GO:0009055">
    <property type="term" value="F:electron transfer activity"/>
    <property type="evidence" value="ECO:0007669"/>
    <property type="project" value="UniProtKB-UniRule"/>
</dbReference>
<dbReference type="PROSITE" id="PS51379">
    <property type="entry name" value="4FE4S_FER_2"/>
    <property type="match status" value="1"/>
</dbReference>
<dbReference type="PRINTS" id="PR00352">
    <property type="entry name" value="3FE4SFRDOXIN"/>
</dbReference>
<organism evidence="8 9">
    <name type="scientific">candidate division TA06 bacterium B3_TA06</name>
    <dbReference type="NCBI Taxonomy" id="2012487"/>
    <lineage>
        <taxon>Bacteria</taxon>
        <taxon>Bacteria division TA06</taxon>
    </lineage>
</organism>
<evidence type="ECO:0000259" key="7">
    <source>
        <dbReference type="PROSITE" id="PS51379"/>
    </source>
</evidence>
<dbReference type="SUPFAM" id="SSF54862">
    <property type="entry name" value="4Fe-4S ferredoxins"/>
    <property type="match status" value="1"/>
</dbReference>
<name>A0A532VB14_UNCT6</name>
<dbReference type="GO" id="GO:0051536">
    <property type="term" value="F:iron-sulfur cluster binding"/>
    <property type="evidence" value="ECO:0007669"/>
    <property type="project" value="UniProtKB-KW"/>
</dbReference>
<evidence type="ECO:0000256" key="1">
    <source>
        <dbReference type="ARBA" id="ARBA00022448"/>
    </source>
</evidence>
<dbReference type="InterPro" id="IPR017896">
    <property type="entry name" value="4Fe4S_Fe-S-bd"/>
</dbReference>
<proteinExistence type="predicted"/>
<gene>
    <name evidence="8" type="ORF">CEE36_01010</name>
</gene>
<protein>
    <recommendedName>
        <fullName evidence="6">Ferredoxin</fullName>
    </recommendedName>
</protein>
<dbReference type="EMBL" id="NJBO01000001">
    <property type="protein sequence ID" value="TKJ44351.1"/>
    <property type="molecule type" value="Genomic_DNA"/>
</dbReference>
<evidence type="ECO:0000256" key="4">
    <source>
        <dbReference type="ARBA" id="ARBA00023004"/>
    </source>
</evidence>
<reference evidence="8 9" key="1">
    <citation type="submission" date="2017-06" db="EMBL/GenBank/DDBJ databases">
        <title>Novel microbial phyla capable of carbon fixation and sulfur reduction in deep-sea sediments.</title>
        <authorList>
            <person name="Huang J."/>
            <person name="Baker B."/>
            <person name="Wang Y."/>
        </authorList>
    </citation>
    <scope>NUCLEOTIDE SEQUENCE [LARGE SCALE GENOMIC DNA]</scope>
    <source>
        <strain evidence="8">B3_TA06</strain>
    </source>
</reference>
<keyword evidence="5 6" id="KW-0411">Iron-sulfur</keyword>
<dbReference type="PANTHER" id="PTHR36923:SF3">
    <property type="entry name" value="FERREDOXIN"/>
    <property type="match status" value="1"/>
</dbReference>
<dbReference type="AlphaFoldDB" id="A0A532VB14"/>
<dbReference type="GO" id="GO:0005506">
    <property type="term" value="F:iron ion binding"/>
    <property type="evidence" value="ECO:0007669"/>
    <property type="project" value="UniProtKB-UniRule"/>
</dbReference>
<keyword evidence="3 6" id="KW-0249">Electron transport</keyword>
<keyword evidence="2 6" id="KW-0479">Metal-binding</keyword>
<feature type="domain" description="4Fe-4S ferredoxin-type" evidence="7">
    <location>
        <begin position="1"/>
        <end position="29"/>
    </location>
</feature>
<dbReference type="InterPro" id="IPR051269">
    <property type="entry name" value="Fe-S_cluster_ET"/>
</dbReference>
<dbReference type="Pfam" id="PF13370">
    <property type="entry name" value="Fer4_13"/>
    <property type="match status" value="1"/>
</dbReference>